<organism evidence="2 3">
    <name type="scientific">Lyophyllum shimeji</name>
    <name type="common">Hon-shimeji</name>
    <name type="synonym">Tricholoma shimeji</name>
    <dbReference type="NCBI Taxonomy" id="47721"/>
    <lineage>
        <taxon>Eukaryota</taxon>
        <taxon>Fungi</taxon>
        <taxon>Dikarya</taxon>
        <taxon>Basidiomycota</taxon>
        <taxon>Agaricomycotina</taxon>
        <taxon>Agaricomycetes</taxon>
        <taxon>Agaricomycetidae</taxon>
        <taxon>Agaricales</taxon>
        <taxon>Tricholomatineae</taxon>
        <taxon>Lyophyllaceae</taxon>
        <taxon>Lyophyllum</taxon>
    </lineage>
</organism>
<feature type="transmembrane region" description="Helical" evidence="1">
    <location>
        <begin position="77"/>
        <end position="98"/>
    </location>
</feature>
<keyword evidence="1" id="KW-1133">Transmembrane helix</keyword>
<feature type="transmembrane region" description="Helical" evidence="1">
    <location>
        <begin position="178"/>
        <end position="197"/>
    </location>
</feature>
<sequence length="520" mass="57463">MSTQQPTEQSSRWLRLFTASGPVLPSIISLLFPPLTIPLFTPRQFIYGNDLLPFLFAMWAAPTAFSGHLSRFIQAALVWLLPASTFQYYQLWILTAVLRTGVGHLLTRSVGWAYPRFFSHWALYETCAGYGPSLAIFLFLSGWPDAVKPLAKKLHKTGELFLLVLACALLCWLDDAPWTYAVAVLGAGALALCHWALRMSTNRTVQHPMLPDGQKQGFSPKLRTIIASAVLILLSVSLPYQLQNRIATFIPTQTPPSPSPPSPLLEILLLSFPRPNATASTTIMTTTIDSFMPYLNSDVTLSVFTHSTSHPAFDGVRNAFASTSVTFYADTDAHPDLHSNQYLHIAEAFRWSLGRSVKAEWVMLVEDDFPLCGGEKGWDALKRVMQILEGTRSPGTGALNRQGGFIGTGGSGLIIHRTTLPVLILLMRTHAEIASKLPLNAARRPADVVMQDCLLGTDPLCPQRPEGGGLVITSRLVLDHIGGMATTNPNKALNDDKWRCMTLQRPVYMYDSYEQIVIHY</sequence>
<feature type="transmembrane region" description="Helical" evidence="1">
    <location>
        <begin position="224"/>
        <end position="242"/>
    </location>
</feature>
<keyword evidence="1" id="KW-0812">Transmembrane</keyword>
<proteinExistence type="predicted"/>
<dbReference type="OrthoDB" id="3339358at2759"/>
<accession>A0A9P3PV36</accession>
<feature type="transmembrane region" description="Helical" evidence="1">
    <location>
        <begin position="12"/>
        <end position="32"/>
    </location>
</feature>
<feature type="transmembrane region" description="Helical" evidence="1">
    <location>
        <begin position="154"/>
        <end position="172"/>
    </location>
</feature>
<keyword evidence="3" id="KW-1185">Reference proteome</keyword>
<dbReference type="Proteomes" id="UP001063166">
    <property type="component" value="Unassembled WGS sequence"/>
</dbReference>
<keyword evidence="1" id="KW-0472">Membrane</keyword>
<feature type="transmembrane region" description="Helical" evidence="1">
    <location>
        <begin position="44"/>
        <end position="65"/>
    </location>
</feature>
<evidence type="ECO:0000256" key="1">
    <source>
        <dbReference type="SAM" id="Phobius"/>
    </source>
</evidence>
<evidence type="ECO:0000313" key="3">
    <source>
        <dbReference type="Proteomes" id="UP001063166"/>
    </source>
</evidence>
<reference evidence="2" key="1">
    <citation type="submission" date="2022-07" db="EMBL/GenBank/DDBJ databases">
        <title>The genome of Lyophyllum shimeji provides insight into the initial evolution of ectomycorrhizal fungal genome.</title>
        <authorList>
            <person name="Kobayashi Y."/>
            <person name="Shibata T."/>
            <person name="Hirakawa H."/>
            <person name="Shigenobu S."/>
            <person name="Nishiyama T."/>
            <person name="Yamada A."/>
            <person name="Hasebe M."/>
            <person name="Kawaguchi M."/>
        </authorList>
    </citation>
    <scope>NUCLEOTIDE SEQUENCE</scope>
    <source>
        <strain evidence="2">AT787</strain>
    </source>
</reference>
<gene>
    <name evidence="2" type="ORF">LshimejAT787_1003910</name>
</gene>
<comment type="caution">
    <text evidence="2">The sequence shown here is derived from an EMBL/GenBank/DDBJ whole genome shotgun (WGS) entry which is preliminary data.</text>
</comment>
<protein>
    <submittedName>
        <fullName evidence="2">Uncharacterized protein</fullName>
    </submittedName>
</protein>
<evidence type="ECO:0000313" key="2">
    <source>
        <dbReference type="EMBL" id="GLB41791.1"/>
    </source>
</evidence>
<dbReference type="EMBL" id="BRPK01000010">
    <property type="protein sequence ID" value="GLB41791.1"/>
    <property type="molecule type" value="Genomic_DNA"/>
</dbReference>
<dbReference type="AlphaFoldDB" id="A0A9P3PV36"/>
<name>A0A9P3PV36_LYOSH</name>
<feature type="transmembrane region" description="Helical" evidence="1">
    <location>
        <begin position="118"/>
        <end position="142"/>
    </location>
</feature>